<evidence type="ECO:0000256" key="4">
    <source>
        <dbReference type="ARBA" id="ARBA00033751"/>
    </source>
</evidence>
<dbReference type="InterPro" id="IPR029229">
    <property type="entry name" value="Alkyl_sulf_C"/>
</dbReference>
<dbReference type="SUPFAM" id="SSF56281">
    <property type="entry name" value="Metallo-hydrolase/oxidoreductase"/>
    <property type="match status" value="1"/>
</dbReference>
<dbReference type="InterPro" id="IPR036866">
    <property type="entry name" value="RibonucZ/Hydroxyglut_hydro"/>
</dbReference>
<dbReference type="Pfam" id="PF14863">
    <property type="entry name" value="Alkyl_sulf_dimr"/>
    <property type="match status" value="1"/>
</dbReference>
<dbReference type="InterPro" id="IPR044097">
    <property type="entry name" value="Bds1/SdsA1_MBL-fold"/>
</dbReference>
<dbReference type="InterPro" id="IPR038536">
    <property type="entry name" value="Alkyl/aryl-sulf_dimr_sf"/>
</dbReference>
<sequence>MARLSLVPLLLLTACGEEPDDNILTRQGNMPATATTIEANAKVPQTLDLADPRDFEDARRGLIAAPEALQITGPEGDLIWDMPSYDFIEGEAPDTVNPSLWRQATLNNVHGLFEVAPRLYQLRGFDLSNMSIIEGDTGWILVDPLTTEETAAAAIAFAREHLGTKPISAVIFTHSHIDHFGGVLAVLGANSDTEIIAPKGFMEEATSENVLAGSTMSRRSMFMYGSQLEHSPRGHVDSGLGKSPAFGSPGIIEPTQIIDTTGQALTIDGVEFIFQNAAGSEAPAELTFYLPQFKAFCGAEVVSRNMHNVYTLRGAQVRDALKWSGYIDEAIHLFPDVEVYFASHHWPLWGNDAIVDFLKKQRDSYAYIHDQTLRLAAMGYTPREIADMVEMPESLRKSFPNRGYYGTVKHNAKAVYQRYFGWYDGNPANLDPLPPEQSAKHYVKIMGGANAILESAQDSFNDGEYRWVAELLNQLVFAEPDNARARALLAQTYDQLAYQAESGPWRDVYLTGALELRQGTPTEGIDLAHAKNLIEKTPLDQFFTLMAATLNGPKADGKHYTLNIEFTDMGETYVLELENSVLHHREGEADPGADATVRITHPLFIKMLIGDVGVKDILFSDDVSVEGGKLSLIQFFALLDTPDPMFNIVTP</sequence>
<dbReference type="CDD" id="cd07710">
    <property type="entry name" value="arylsulfatase_Sdsa1-like_MBL-fold"/>
    <property type="match status" value="1"/>
</dbReference>
<dbReference type="InterPro" id="IPR036527">
    <property type="entry name" value="SCP2_sterol-bd_dom_sf"/>
</dbReference>
<evidence type="ECO:0000256" key="3">
    <source>
        <dbReference type="ARBA" id="ARBA00022833"/>
    </source>
</evidence>
<feature type="domain" description="Metallo-beta-lactamase" evidence="5">
    <location>
        <begin position="127"/>
        <end position="344"/>
    </location>
</feature>
<dbReference type="Gene3D" id="3.60.15.30">
    <property type="entry name" value="Metallo-beta-lactamase domain"/>
    <property type="match status" value="1"/>
</dbReference>
<dbReference type="EMBL" id="SHNO01000001">
    <property type="protein sequence ID" value="MCX2977657.1"/>
    <property type="molecule type" value="Genomic_DNA"/>
</dbReference>
<evidence type="ECO:0000256" key="1">
    <source>
        <dbReference type="ARBA" id="ARBA00022723"/>
    </source>
</evidence>
<evidence type="ECO:0000313" key="6">
    <source>
        <dbReference type="EMBL" id="MCX2977657.1"/>
    </source>
</evidence>
<dbReference type="PANTHER" id="PTHR43223:SF1">
    <property type="entry name" value="ALKYL_ARYL-SULFATASE BDS1"/>
    <property type="match status" value="1"/>
</dbReference>
<dbReference type="InterPro" id="IPR029228">
    <property type="entry name" value="Alkyl_sulf_dimr"/>
</dbReference>
<keyword evidence="3" id="KW-0862">Zinc</keyword>
<name>A0ABT3T841_9GAMM</name>
<dbReference type="Pfam" id="PF14864">
    <property type="entry name" value="Alkyl_sulf_C"/>
    <property type="match status" value="1"/>
</dbReference>
<organism evidence="6 7">
    <name type="scientific">Candidatus Marimicrobium litorale</name>
    <dbReference type="NCBI Taxonomy" id="2518991"/>
    <lineage>
        <taxon>Bacteria</taxon>
        <taxon>Pseudomonadati</taxon>
        <taxon>Pseudomonadota</taxon>
        <taxon>Gammaproteobacteria</taxon>
        <taxon>Cellvibrionales</taxon>
        <taxon>Halieaceae</taxon>
        <taxon>Marimicrobium</taxon>
    </lineage>
</organism>
<evidence type="ECO:0000259" key="5">
    <source>
        <dbReference type="SMART" id="SM00849"/>
    </source>
</evidence>
<dbReference type="PANTHER" id="PTHR43223">
    <property type="entry name" value="ALKYL/ARYL-SULFATASE"/>
    <property type="match status" value="1"/>
</dbReference>
<evidence type="ECO:0000256" key="2">
    <source>
        <dbReference type="ARBA" id="ARBA00022801"/>
    </source>
</evidence>
<keyword evidence="7" id="KW-1185">Reference proteome</keyword>
<dbReference type="SUPFAM" id="SSF55718">
    <property type="entry name" value="SCP-like"/>
    <property type="match status" value="1"/>
</dbReference>
<dbReference type="Pfam" id="PF00753">
    <property type="entry name" value="Lactamase_B"/>
    <property type="match status" value="1"/>
</dbReference>
<proteinExistence type="inferred from homology"/>
<dbReference type="SMART" id="SM00849">
    <property type="entry name" value="Lactamase_B"/>
    <property type="match status" value="1"/>
</dbReference>
<keyword evidence="2" id="KW-0378">Hydrolase</keyword>
<dbReference type="Gene3D" id="1.25.40.880">
    <property type="entry name" value="Alkyl sulfatase, dimerisation domain"/>
    <property type="match status" value="1"/>
</dbReference>
<dbReference type="Gene3D" id="3.30.1050.10">
    <property type="entry name" value="SCP2 sterol-binding domain"/>
    <property type="match status" value="1"/>
</dbReference>
<comment type="caution">
    <text evidence="6">The sequence shown here is derived from an EMBL/GenBank/DDBJ whole genome shotgun (WGS) entry which is preliminary data.</text>
</comment>
<keyword evidence="1" id="KW-0479">Metal-binding</keyword>
<comment type="similarity">
    <text evidence="4">Belongs to the metallo-beta-lactamase superfamily. Type III sulfatase family.</text>
</comment>
<dbReference type="InterPro" id="IPR001279">
    <property type="entry name" value="Metallo-B-lactamas"/>
</dbReference>
<reference evidence="6" key="1">
    <citation type="submission" date="2019-02" db="EMBL/GenBank/DDBJ databases">
        <authorList>
            <person name="Li S.-H."/>
        </authorList>
    </citation>
    <scope>NUCLEOTIDE SEQUENCE</scope>
    <source>
        <strain evidence="6">IMCC11814</strain>
    </source>
</reference>
<evidence type="ECO:0000313" key="7">
    <source>
        <dbReference type="Proteomes" id="UP001143304"/>
    </source>
</evidence>
<gene>
    <name evidence="6" type="ORF">EYC82_09855</name>
</gene>
<dbReference type="Proteomes" id="UP001143304">
    <property type="component" value="Unassembled WGS sequence"/>
</dbReference>
<accession>A0ABT3T841</accession>
<dbReference type="PROSITE" id="PS51257">
    <property type="entry name" value="PROKAR_LIPOPROTEIN"/>
    <property type="match status" value="1"/>
</dbReference>
<dbReference type="InterPro" id="IPR052195">
    <property type="entry name" value="Bact_Alkyl/Aryl-Sulfatase"/>
</dbReference>
<protein>
    <submittedName>
        <fullName evidence="6">MBL fold metallo-hydrolase</fullName>
    </submittedName>
</protein>